<evidence type="ECO:0000313" key="2">
    <source>
        <dbReference type="Proteomes" id="UP000821845"/>
    </source>
</evidence>
<name>A0ACB7T5P3_HYAAI</name>
<accession>A0ACB7T5P3</accession>
<sequence>MLSEVDLVCPASRKTPEVTSDAAPLLPTAEEGRRCMNVKDDRRLRKRRRGKYATTTEATLGTLNAPRSLGASEARGRKAMPFLAEVSARKAAPRASAERALTHASSYKHGV</sequence>
<dbReference type="EMBL" id="CM023491">
    <property type="protein sequence ID" value="KAH6941448.1"/>
    <property type="molecule type" value="Genomic_DNA"/>
</dbReference>
<protein>
    <submittedName>
        <fullName evidence="1">Uncharacterized protein</fullName>
    </submittedName>
</protein>
<reference evidence="1" key="1">
    <citation type="submission" date="2020-05" db="EMBL/GenBank/DDBJ databases">
        <title>Large-scale comparative analyses of tick genomes elucidate their genetic diversity and vector capacities.</title>
        <authorList>
            <person name="Jia N."/>
            <person name="Wang J."/>
            <person name="Shi W."/>
            <person name="Du L."/>
            <person name="Sun Y."/>
            <person name="Zhan W."/>
            <person name="Jiang J."/>
            <person name="Wang Q."/>
            <person name="Zhang B."/>
            <person name="Ji P."/>
            <person name="Sakyi L.B."/>
            <person name="Cui X."/>
            <person name="Yuan T."/>
            <person name="Jiang B."/>
            <person name="Yang W."/>
            <person name="Lam T.T.-Y."/>
            <person name="Chang Q."/>
            <person name="Ding S."/>
            <person name="Wang X."/>
            <person name="Zhu J."/>
            <person name="Ruan X."/>
            <person name="Zhao L."/>
            <person name="Wei J."/>
            <person name="Que T."/>
            <person name="Du C."/>
            <person name="Cheng J."/>
            <person name="Dai P."/>
            <person name="Han X."/>
            <person name="Huang E."/>
            <person name="Gao Y."/>
            <person name="Liu J."/>
            <person name="Shao H."/>
            <person name="Ye R."/>
            <person name="Li L."/>
            <person name="Wei W."/>
            <person name="Wang X."/>
            <person name="Wang C."/>
            <person name="Yang T."/>
            <person name="Huo Q."/>
            <person name="Li W."/>
            <person name="Guo W."/>
            <person name="Chen H."/>
            <person name="Zhou L."/>
            <person name="Ni X."/>
            <person name="Tian J."/>
            <person name="Zhou Y."/>
            <person name="Sheng Y."/>
            <person name="Liu T."/>
            <person name="Pan Y."/>
            <person name="Xia L."/>
            <person name="Li J."/>
            <person name="Zhao F."/>
            <person name="Cao W."/>
        </authorList>
    </citation>
    <scope>NUCLEOTIDE SEQUENCE</scope>
    <source>
        <strain evidence="1">Hyas-2018</strain>
    </source>
</reference>
<dbReference type="Proteomes" id="UP000821845">
    <property type="component" value="Chromosome 11"/>
</dbReference>
<comment type="caution">
    <text evidence="1">The sequence shown here is derived from an EMBL/GenBank/DDBJ whole genome shotgun (WGS) entry which is preliminary data.</text>
</comment>
<keyword evidence="2" id="KW-1185">Reference proteome</keyword>
<gene>
    <name evidence="1" type="ORF">HPB50_018132</name>
</gene>
<evidence type="ECO:0000313" key="1">
    <source>
        <dbReference type="EMBL" id="KAH6941448.1"/>
    </source>
</evidence>
<proteinExistence type="predicted"/>
<organism evidence="1 2">
    <name type="scientific">Hyalomma asiaticum</name>
    <name type="common">Tick</name>
    <dbReference type="NCBI Taxonomy" id="266040"/>
    <lineage>
        <taxon>Eukaryota</taxon>
        <taxon>Metazoa</taxon>
        <taxon>Ecdysozoa</taxon>
        <taxon>Arthropoda</taxon>
        <taxon>Chelicerata</taxon>
        <taxon>Arachnida</taxon>
        <taxon>Acari</taxon>
        <taxon>Parasitiformes</taxon>
        <taxon>Ixodida</taxon>
        <taxon>Ixodoidea</taxon>
        <taxon>Ixodidae</taxon>
        <taxon>Hyalomminae</taxon>
        <taxon>Hyalomma</taxon>
    </lineage>
</organism>